<dbReference type="InterPro" id="IPR000172">
    <property type="entry name" value="GMC_OxRdtase_N"/>
</dbReference>
<dbReference type="InterPro" id="IPR012132">
    <property type="entry name" value="GMC_OxRdtase"/>
</dbReference>
<feature type="region of interest" description="Disordered" evidence="3">
    <location>
        <begin position="747"/>
        <end position="769"/>
    </location>
</feature>
<dbReference type="PROSITE" id="PS00624">
    <property type="entry name" value="GMC_OXRED_2"/>
    <property type="match status" value="1"/>
</dbReference>
<comment type="cofactor">
    <cofactor evidence="1">
        <name>FAD</name>
        <dbReference type="ChEBI" id="CHEBI:57692"/>
    </cofactor>
</comment>
<feature type="domain" description="Glucose-methanol-choline oxidoreductase N-terminal" evidence="5">
    <location>
        <begin position="276"/>
        <end position="290"/>
    </location>
</feature>
<keyword evidence="7" id="KW-1185">Reference proteome</keyword>
<reference evidence="6 7" key="1">
    <citation type="journal article" date="2020" name="ISME J.">
        <title>Uncovering the hidden diversity of litter-decomposition mechanisms in mushroom-forming fungi.</title>
        <authorList>
            <person name="Floudas D."/>
            <person name="Bentzer J."/>
            <person name="Ahren D."/>
            <person name="Johansson T."/>
            <person name="Persson P."/>
            <person name="Tunlid A."/>
        </authorList>
    </citation>
    <scope>NUCLEOTIDE SEQUENCE [LARGE SCALE GENOMIC DNA]</scope>
    <source>
        <strain evidence="6 7">CBS 661.87</strain>
    </source>
</reference>
<comment type="similarity">
    <text evidence="2">Belongs to the GMC oxidoreductase family.</text>
</comment>
<evidence type="ECO:0000313" key="6">
    <source>
        <dbReference type="EMBL" id="KAF5380048.1"/>
    </source>
</evidence>
<dbReference type="SUPFAM" id="SSF51905">
    <property type="entry name" value="FAD/NAD(P)-binding domain"/>
    <property type="match status" value="1"/>
</dbReference>
<dbReference type="Gene3D" id="3.50.50.60">
    <property type="entry name" value="FAD/NAD(P)-binding domain"/>
    <property type="match status" value="1"/>
</dbReference>
<dbReference type="EMBL" id="JAACJP010000014">
    <property type="protein sequence ID" value="KAF5380048.1"/>
    <property type="molecule type" value="Genomic_DNA"/>
</dbReference>
<keyword evidence="4" id="KW-0472">Membrane</keyword>
<sequence length="769" mass="83976">MCSYPTTSIQDVSKQAYTYIIVGGGTAGCILASRLSEDPKATVLLIERGPVVDSWSAKVPLLSSNFTDQKAPVYKWQSAPLPAVNGKTVTMVTGKALGGSSKINGLLYTRSTPGEYNAWQAAGRKGWSWRHVEPYFNKSETYEGHTSHRGTAGPWKTRNVDKIRFQPVASNIHVAPTLGIPLIFEDNDPTSSVVSCKHLDATIDSSGHRSATSDAFLPKSLVRARKNLYICTGTIASALDIQSQKVVGVYLESDKSDGSAQRFYASAEREVILCAGAISTPQLLLLSGVGPADHLLEHNIPLLKDLPGVGAHLQDHISVPVIYKVPVTDSIEVLMAKPFTAVSELLKYCFTGKGIFGTQVQQANIVLRSTLLDANSHVVVTDADSDLNSQDPANVPDIEIMLIPVNPTDRKFDGLSKSYGTFSYLCTVLRPKSTGSVRLASTNPREQPLCDLGTLSHNDDRIPLRKCLRLALALGRAVRKSGYPLEDLLVPATEEDGDLDAFINENLTTTYHYSSSCRMDEEARAGVVDDELRVHGISGPAYPRLVDMAALLAFPVIVKATRAAINIFFLVDWKRNTSTGAVNQFDTTTSLKTWMVKTAWILELLDNAYISFLFLWRLGTQSHLFNGEKIGRVDSEISKGSFTSKLKSLFWIASTNFVFPLIFGLCQIILLFRGKNILVAASVEMVNVYVSIISTVFATIWASTVSGKSNVLSSNSDNTKLHLETIKFRRGQEQGATYSHTEVGLQDDSSHTELGSMKKENWGGTIDLA</sequence>
<gene>
    <name evidence="6" type="ORF">D9615_006158</name>
</gene>
<organism evidence="6 7">
    <name type="scientific">Tricholomella constricta</name>
    <dbReference type="NCBI Taxonomy" id="117010"/>
    <lineage>
        <taxon>Eukaryota</taxon>
        <taxon>Fungi</taxon>
        <taxon>Dikarya</taxon>
        <taxon>Basidiomycota</taxon>
        <taxon>Agaricomycotina</taxon>
        <taxon>Agaricomycetes</taxon>
        <taxon>Agaricomycetidae</taxon>
        <taxon>Agaricales</taxon>
        <taxon>Tricholomatineae</taxon>
        <taxon>Lyophyllaceae</taxon>
        <taxon>Tricholomella</taxon>
    </lineage>
</organism>
<evidence type="ECO:0000256" key="2">
    <source>
        <dbReference type="ARBA" id="ARBA00010790"/>
    </source>
</evidence>
<evidence type="ECO:0000313" key="7">
    <source>
        <dbReference type="Proteomes" id="UP000565441"/>
    </source>
</evidence>
<evidence type="ECO:0000256" key="4">
    <source>
        <dbReference type="SAM" id="Phobius"/>
    </source>
</evidence>
<dbReference type="SUPFAM" id="SSF54373">
    <property type="entry name" value="FAD-linked reductases, C-terminal domain"/>
    <property type="match status" value="1"/>
</dbReference>
<dbReference type="AlphaFoldDB" id="A0A8H5M405"/>
<feature type="transmembrane region" description="Helical" evidence="4">
    <location>
        <begin position="649"/>
        <end position="670"/>
    </location>
</feature>
<protein>
    <recommendedName>
        <fullName evidence="5">Glucose-methanol-choline oxidoreductase N-terminal domain-containing protein</fullName>
    </recommendedName>
</protein>
<dbReference type="Proteomes" id="UP000565441">
    <property type="component" value="Unassembled WGS sequence"/>
</dbReference>
<evidence type="ECO:0000256" key="1">
    <source>
        <dbReference type="ARBA" id="ARBA00001974"/>
    </source>
</evidence>
<proteinExistence type="inferred from homology"/>
<comment type="caution">
    <text evidence="6">The sequence shown here is derived from an EMBL/GenBank/DDBJ whole genome shotgun (WGS) entry which is preliminary data.</text>
</comment>
<name>A0A8H5M405_9AGAR</name>
<evidence type="ECO:0000259" key="5">
    <source>
        <dbReference type="PROSITE" id="PS00624"/>
    </source>
</evidence>
<keyword evidence="4" id="KW-1133">Transmembrane helix</keyword>
<accession>A0A8H5M405</accession>
<dbReference type="PANTHER" id="PTHR11552:SF219">
    <property type="entry name" value="GLUCOSE-METHANOL-CHOLINE OXIDOREDUCTASE N-TERMINAL DOMAIN-CONTAINING PROTEIN"/>
    <property type="match status" value="1"/>
</dbReference>
<keyword evidence="4" id="KW-0812">Transmembrane</keyword>
<dbReference type="Pfam" id="PF05199">
    <property type="entry name" value="GMC_oxred_C"/>
    <property type="match status" value="1"/>
</dbReference>
<dbReference type="Pfam" id="PF00732">
    <property type="entry name" value="GMC_oxred_N"/>
    <property type="match status" value="1"/>
</dbReference>
<dbReference type="Gene3D" id="3.30.560.10">
    <property type="entry name" value="Glucose Oxidase, domain 3"/>
    <property type="match status" value="1"/>
</dbReference>
<feature type="compositionally biased region" description="Basic and acidic residues" evidence="3">
    <location>
        <begin position="748"/>
        <end position="761"/>
    </location>
</feature>
<feature type="transmembrane region" description="Helical" evidence="4">
    <location>
        <begin position="677"/>
        <end position="702"/>
    </location>
</feature>
<dbReference type="OrthoDB" id="269227at2759"/>
<dbReference type="InterPro" id="IPR036188">
    <property type="entry name" value="FAD/NAD-bd_sf"/>
</dbReference>
<dbReference type="PANTHER" id="PTHR11552">
    <property type="entry name" value="GLUCOSE-METHANOL-CHOLINE GMC OXIDOREDUCTASE"/>
    <property type="match status" value="1"/>
</dbReference>
<dbReference type="GO" id="GO:0050660">
    <property type="term" value="F:flavin adenine dinucleotide binding"/>
    <property type="evidence" value="ECO:0007669"/>
    <property type="project" value="InterPro"/>
</dbReference>
<evidence type="ECO:0000256" key="3">
    <source>
        <dbReference type="SAM" id="MobiDB-lite"/>
    </source>
</evidence>
<dbReference type="GO" id="GO:0016614">
    <property type="term" value="F:oxidoreductase activity, acting on CH-OH group of donors"/>
    <property type="evidence" value="ECO:0007669"/>
    <property type="project" value="InterPro"/>
</dbReference>
<dbReference type="InterPro" id="IPR007867">
    <property type="entry name" value="GMC_OxRtase_C"/>
</dbReference>